<comment type="caution">
    <text evidence="1">The sequence shown here is derived from an EMBL/GenBank/DDBJ whole genome shotgun (WGS) entry which is preliminary data.</text>
</comment>
<dbReference type="AlphaFoldDB" id="A0A358DYQ5"/>
<dbReference type="EMBL" id="DONK01000131">
    <property type="protein sequence ID" value="HBU51414.1"/>
    <property type="molecule type" value="Genomic_DNA"/>
</dbReference>
<evidence type="ECO:0008006" key="3">
    <source>
        <dbReference type="Google" id="ProtNLM"/>
    </source>
</evidence>
<sequence>MRLTPLDSEVRGDKVIRQCKIERMDNGNVSSEQILWFTLPASVPQIDNNDCDAYTIIMLMDAMQEARQIEVKGSVCQELLSNLVEFQGAWQKWRPGTYHQVAMIADEERAPVAPTPGAICAFSGGVDATFTVWRHTQNKWQQRSQHITQCVMVHGFDIPLKKTQDYERALHRAQQTLNDISLPISPAATNFRELSRVHWEDACAIGLVATLSHFKQLAGRCLIGSSEPYNALVIPWGSSPITDYLLSSSAFSVIHDGATHNRTEKVAQIIDWPAGIANLRVCWQGEQHDSNCGGCEKCLRTMGNFCAVGAPIPDCFSNKDFEEKLKHLTLKTFLTRSEWKQIYYHATANGISAPWVKRVKQVAFHLPLNERLLPKGSQRRTLVKRVLSWLK</sequence>
<protein>
    <recommendedName>
        <fullName evidence="3">7-cyano-7-deazaguanine synthase</fullName>
    </recommendedName>
</protein>
<evidence type="ECO:0000313" key="2">
    <source>
        <dbReference type="Proteomes" id="UP000264779"/>
    </source>
</evidence>
<reference evidence="1 2" key="1">
    <citation type="journal article" date="2018" name="Nat. Biotechnol.">
        <title>A standardized bacterial taxonomy based on genome phylogeny substantially revises the tree of life.</title>
        <authorList>
            <person name="Parks D.H."/>
            <person name="Chuvochina M."/>
            <person name="Waite D.W."/>
            <person name="Rinke C."/>
            <person name="Skarshewski A."/>
            <person name="Chaumeil P.A."/>
            <person name="Hugenholtz P."/>
        </authorList>
    </citation>
    <scope>NUCLEOTIDE SEQUENCE [LARGE SCALE GENOMIC DNA]</scope>
    <source>
        <strain evidence="1">UBA11621</strain>
    </source>
</reference>
<dbReference type="Proteomes" id="UP000264779">
    <property type="component" value="Unassembled WGS sequence"/>
</dbReference>
<gene>
    <name evidence="1" type="ORF">DEB45_09145</name>
</gene>
<proteinExistence type="predicted"/>
<name>A0A358DYQ5_9ALTE</name>
<accession>A0A358DYQ5</accession>
<evidence type="ECO:0000313" key="1">
    <source>
        <dbReference type="EMBL" id="HBU51414.1"/>
    </source>
</evidence>
<organism evidence="1 2">
    <name type="scientific">Alteromonas australica</name>
    <dbReference type="NCBI Taxonomy" id="589873"/>
    <lineage>
        <taxon>Bacteria</taxon>
        <taxon>Pseudomonadati</taxon>
        <taxon>Pseudomonadota</taxon>
        <taxon>Gammaproteobacteria</taxon>
        <taxon>Alteromonadales</taxon>
        <taxon>Alteromonadaceae</taxon>
        <taxon>Alteromonas/Salinimonas group</taxon>
        <taxon>Alteromonas</taxon>
    </lineage>
</organism>